<evidence type="ECO:0000256" key="3">
    <source>
        <dbReference type="ARBA" id="ARBA00015281"/>
    </source>
</evidence>
<gene>
    <name evidence="8" type="ORF">SAMN06295987_10299</name>
</gene>
<dbReference type="GO" id="GO:0009279">
    <property type="term" value="C:cell outer membrane"/>
    <property type="evidence" value="ECO:0007669"/>
    <property type="project" value="UniProtKB-SubCell"/>
</dbReference>
<evidence type="ECO:0000256" key="6">
    <source>
        <dbReference type="SAM" id="SignalP"/>
    </source>
</evidence>
<evidence type="ECO:0000313" key="9">
    <source>
        <dbReference type="Proteomes" id="UP000190989"/>
    </source>
</evidence>
<dbReference type="InterPro" id="IPR008816">
    <property type="entry name" value="Gly_zipper_2TM_dom"/>
</dbReference>
<feature type="signal peptide" evidence="6">
    <location>
        <begin position="1"/>
        <end position="22"/>
    </location>
</feature>
<evidence type="ECO:0000256" key="5">
    <source>
        <dbReference type="ARBA" id="ARBA00023288"/>
    </source>
</evidence>
<keyword evidence="6" id="KW-0732">Signal</keyword>
<accession>A0A1U6HC25</accession>
<keyword evidence="5" id="KW-0449">Lipoprotein</keyword>
<evidence type="ECO:0000256" key="2">
    <source>
        <dbReference type="ARBA" id="ARBA00008681"/>
    </source>
</evidence>
<proteinExistence type="inferred from homology"/>
<reference evidence="9" key="1">
    <citation type="submission" date="2017-02" db="EMBL/GenBank/DDBJ databases">
        <authorList>
            <person name="Varghese N."/>
            <person name="Submissions S."/>
        </authorList>
    </citation>
    <scope>NUCLEOTIDE SEQUENCE [LARGE SCALE GENOMIC DNA]</scope>
    <source>
        <strain evidence="9">SM117</strain>
    </source>
</reference>
<dbReference type="STRING" id="428990.SAMN06295987_10299"/>
<evidence type="ECO:0000256" key="1">
    <source>
        <dbReference type="ARBA" id="ARBA00004459"/>
    </source>
</evidence>
<dbReference type="Pfam" id="PF05433">
    <property type="entry name" value="Rick_17kDa_Anti"/>
    <property type="match status" value="1"/>
</dbReference>
<organism evidence="8 9">
    <name type="scientific">Novosphingobium mathurense</name>
    <dbReference type="NCBI Taxonomy" id="428990"/>
    <lineage>
        <taxon>Bacteria</taxon>
        <taxon>Pseudomonadati</taxon>
        <taxon>Pseudomonadota</taxon>
        <taxon>Alphaproteobacteria</taxon>
        <taxon>Sphingomonadales</taxon>
        <taxon>Sphingomonadaceae</taxon>
        <taxon>Novosphingobium</taxon>
    </lineage>
</organism>
<evidence type="ECO:0000256" key="4">
    <source>
        <dbReference type="ARBA" id="ARBA00023136"/>
    </source>
</evidence>
<dbReference type="AlphaFoldDB" id="A0A1U6HC25"/>
<comment type="similarity">
    <text evidence="2">Belongs to the rickettsiale 17 kDa surface antigen family.</text>
</comment>
<feature type="chain" id="PRO_5010590035" description="17 kDa surface antigen" evidence="6">
    <location>
        <begin position="23"/>
        <end position="208"/>
    </location>
</feature>
<comment type="subcellular location">
    <subcellularLocation>
        <location evidence="1">Cell outer membrane</location>
        <topology evidence="1">Lipid-anchor</topology>
    </subcellularLocation>
</comment>
<evidence type="ECO:0000259" key="7">
    <source>
        <dbReference type="Pfam" id="PF05433"/>
    </source>
</evidence>
<evidence type="ECO:0000313" key="8">
    <source>
        <dbReference type="EMBL" id="SLJ93315.1"/>
    </source>
</evidence>
<dbReference type="PANTHER" id="PTHR35603:SF2">
    <property type="entry name" value="OUTER MEMBRANE LIPOPROTEIN"/>
    <property type="match status" value="1"/>
</dbReference>
<name>A0A1U6HC25_9SPHN</name>
<dbReference type="RefSeq" id="WP_054944645.1">
    <property type="nucleotide sequence ID" value="NZ_FVZE01000002.1"/>
</dbReference>
<feature type="domain" description="Glycine zipper 2TM" evidence="7">
    <location>
        <begin position="74"/>
        <end position="114"/>
    </location>
</feature>
<dbReference type="InterPro" id="IPR051407">
    <property type="entry name" value="Bact_OM_lipoprot/Surf_antigen"/>
</dbReference>
<keyword evidence="4" id="KW-0472">Membrane</keyword>
<dbReference type="Proteomes" id="UP000190989">
    <property type="component" value="Unassembled WGS sequence"/>
</dbReference>
<dbReference type="PANTHER" id="PTHR35603">
    <property type="match status" value="1"/>
</dbReference>
<keyword evidence="9" id="KW-1185">Reference proteome</keyword>
<dbReference type="EMBL" id="FVZE01000002">
    <property type="protein sequence ID" value="SLJ93315.1"/>
    <property type="molecule type" value="Genomic_DNA"/>
</dbReference>
<protein>
    <recommendedName>
        <fullName evidence="3">17 kDa surface antigen</fullName>
    </recommendedName>
</protein>
<sequence>MRLHFLAAVGTALILSVQPALAQPDDVYDHGMPEAAPMHHARPDGPRYAFDPAARDAWLADCRSRVSRRDSGVGGALIGGAVGGLAGNRIAGSGNRTVGTIAGAVVGAAVGAAIDKAEDAGRYRDECEAYLDDYYAWYTRSANYSPGYGYGPATYVAPMSRPEPECTETIEYVYEDVPERPAPRKRYIPRHAPDKRIKIVPDKRVPIK</sequence>